<dbReference type="AlphaFoldDB" id="A0A0E0AQX3"/>
<reference evidence="2" key="2">
    <citation type="submission" date="2018-05" db="EMBL/GenBank/DDBJ databases">
        <title>OgluRS3 (Oryza glumaepatula Reference Sequence Version 3).</title>
        <authorList>
            <person name="Zhang J."/>
            <person name="Kudrna D."/>
            <person name="Lee S."/>
            <person name="Talag J."/>
            <person name="Welchert J."/>
            <person name="Wing R.A."/>
        </authorList>
    </citation>
    <scope>NUCLEOTIDE SEQUENCE [LARGE SCALE GENOMIC DNA]</scope>
</reference>
<evidence type="ECO:0000313" key="2">
    <source>
        <dbReference type="EnsemblPlants" id="OGLUM08G03170.4"/>
    </source>
</evidence>
<feature type="compositionally biased region" description="Basic and acidic residues" evidence="1">
    <location>
        <begin position="56"/>
        <end position="65"/>
    </location>
</feature>
<dbReference type="EnsemblPlants" id="OGLUM08G03170.4">
    <property type="protein sequence ID" value="OGLUM08G03170.4"/>
    <property type="gene ID" value="OGLUM08G03170"/>
</dbReference>
<feature type="compositionally biased region" description="Polar residues" evidence="1">
    <location>
        <begin position="68"/>
        <end position="80"/>
    </location>
</feature>
<keyword evidence="3" id="KW-1185">Reference proteome</keyword>
<dbReference type="Proteomes" id="UP000026961">
    <property type="component" value="Chromosome 8"/>
</dbReference>
<dbReference type="Gramene" id="OGLUM08G03170.4">
    <property type="protein sequence ID" value="OGLUM08G03170.4"/>
    <property type="gene ID" value="OGLUM08G03170"/>
</dbReference>
<reference evidence="2" key="1">
    <citation type="submission" date="2015-04" db="UniProtKB">
        <authorList>
            <consortium name="EnsemblPlants"/>
        </authorList>
    </citation>
    <scope>IDENTIFICATION</scope>
</reference>
<evidence type="ECO:0000313" key="3">
    <source>
        <dbReference type="Proteomes" id="UP000026961"/>
    </source>
</evidence>
<dbReference type="HOGENOM" id="CLU_2593701_0_0_1"/>
<evidence type="ECO:0008006" key="4">
    <source>
        <dbReference type="Google" id="ProtNLM"/>
    </source>
</evidence>
<accession>A0A0E0AQX3</accession>
<proteinExistence type="predicted"/>
<sequence length="80" mass="8319">MQNTAKALIGRLRRDAALVADLVWFSAAAAAAGDYSAAFARARCGHGLRSGGGGGRGRERLEARPKRGSTNYSGCSNPHC</sequence>
<evidence type="ECO:0000256" key="1">
    <source>
        <dbReference type="SAM" id="MobiDB-lite"/>
    </source>
</evidence>
<protein>
    <recommendedName>
        <fullName evidence="4">Secreted protein</fullName>
    </recommendedName>
</protein>
<name>A0A0E0AQX3_9ORYZ</name>
<feature type="region of interest" description="Disordered" evidence="1">
    <location>
        <begin position="47"/>
        <end position="80"/>
    </location>
</feature>
<organism evidence="2">
    <name type="scientific">Oryza glumipatula</name>
    <dbReference type="NCBI Taxonomy" id="40148"/>
    <lineage>
        <taxon>Eukaryota</taxon>
        <taxon>Viridiplantae</taxon>
        <taxon>Streptophyta</taxon>
        <taxon>Embryophyta</taxon>
        <taxon>Tracheophyta</taxon>
        <taxon>Spermatophyta</taxon>
        <taxon>Magnoliopsida</taxon>
        <taxon>Liliopsida</taxon>
        <taxon>Poales</taxon>
        <taxon>Poaceae</taxon>
        <taxon>BOP clade</taxon>
        <taxon>Oryzoideae</taxon>
        <taxon>Oryzeae</taxon>
        <taxon>Oryzinae</taxon>
        <taxon>Oryza</taxon>
    </lineage>
</organism>